<sequence>MDSVKYLQQLGCCPRCVLIYNGVREPEHHATDAAVTAATLNLVKLPTDHNEATATQTDDTKTSLTSEGNVVQVMSDDSCLARSAVTNACNISDTARSLPDVAVDAMKGRSASSDEQCVSCLGLLQQRCCAQDTIHKLSEATLAAGYDADCFSLSVTLPVCITVRTHLIAALHGRHCGAGTAKEHRGSLSASLKDAWKAAVSSRFEAVLGKTFSTGEAVLSVPLSATYTHDAQECRTAMSAIGYTGPPVKRQRKRKYKHYKYNSGAIESRNASHSSIASNNTTAEAGGDEIEAEESEFSRQTVDSVLSAMADCELLQRLRVPAAPLNALSLTSSTPIRSPVFVAGRYCKFSRELSQTPWMIDGKLKCSSSVEQLIAGQIMTALLAQEMKFLSSGREDVDVRCLGRGRPFALEVQDPHRAALDPQEMQQLQRSINAATTHISVSHLQLVDKESTGVLRFNTEDKIKNYCALCMVRDDGELSQQQLQVFNDKTPLVIQQQTPLRVLHRRPLLTRLRTVHAMNATYITDNFFKVEFRTEAGTYIKELVHGDLGRTKPNLSMLLDRPVDIIALDVMDVELDWPQDVQ</sequence>
<dbReference type="InterPro" id="IPR048742">
    <property type="entry name" value="Pus10_N_euk"/>
</dbReference>
<evidence type="ECO:0000256" key="4">
    <source>
        <dbReference type="ARBA" id="ARBA00023235"/>
    </source>
</evidence>
<dbReference type="FunFam" id="3.30.70.2510:FF:000001">
    <property type="entry name" value="tRNA pseudouridine synthase Pus10"/>
    <property type="match status" value="1"/>
</dbReference>
<organism evidence="10">
    <name type="scientific">Hirondellea gigas</name>
    <dbReference type="NCBI Taxonomy" id="1518452"/>
    <lineage>
        <taxon>Eukaryota</taxon>
        <taxon>Metazoa</taxon>
        <taxon>Ecdysozoa</taxon>
        <taxon>Arthropoda</taxon>
        <taxon>Crustacea</taxon>
        <taxon>Multicrustacea</taxon>
        <taxon>Malacostraca</taxon>
        <taxon>Eumalacostraca</taxon>
        <taxon>Peracarida</taxon>
        <taxon>Amphipoda</taxon>
        <taxon>Amphilochidea</taxon>
        <taxon>Lysianassida</taxon>
        <taxon>Lysianassidira</taxon>
        <taxon>Lysianassoidea</taxon>
        <taxon>Lysianassidae</taxon>
        <taxon>Hirondellea</taxon>
    </lineage>
</organism>
<evidence type="ECO:0000256" key="2">
    <source>
        <dbReference type="ARBA" id="ARBA00012787"/>
    </source>
</evidence>
<reference evidence="10" key="2">
    <citation type="journal article" date="2018" name="Biosci. Biotechnol. Biochem.">
        <title>Polysaccharide hydrolase of the hadal zone amphipods Hirondellea gigas.</title>
        <authorList>
            <person name="Kobayashi H."/>
            <person name="Nagahama T."/>
            <person name="Arai W."/>
            <person name="Sasagawa Y."/>
            <person name="Umeda M."/>
            <person name="Hayashi T."/>
            <person name="Nikaido I."/>
            <person name="Watanabe H."/>
            <person name="Oguri K."/>
            <person name="Kitazato H."/>
            <person name="Fujioka K."/>
            <person name="Kido Y."/>
            <person name="Takami H."/>
        </authorList>
    </citation>
    <scope>NUCLEOTIDE SEQUENCE</scope>
    <source>
        <tissue evidence="10">Whole body</tissue>
    </source>
</reference>
<dbReference type="Pfam" id="PF21238">
    <property type="entry name" value="Pus10_C"/>
    <property type="match status" value="1"/>
</dbReference>
<dbReference type="GO" id="GO:0031119">
    <property type="term" value="P:tRNA pseudouridine synthesis"/>
    <property type="evidence" value="ECO:0007669"/>
    <property type="project" value="TreeGrafter"/>
</dbReference>
<keyword evidence="4" id="KW-0413">Isomerase</keyword>
<accession>A0A2P2I6V8</accession>
<dbReference type="AlphaFoldDB" id="A0A2P2I6V8"/>
<dbReference type="Pfam" id="PF21237">
    <property type="entry name" value="Pus10_N_euk"/>
    <property type="match status" value="1"/>
</dbReference>
<dbReference type="EMBL" id="IACT01004499">
    <property type="protein sequence ID" value="LAC23690.1"/>
    <property type="molecule type" value="mRNA"/>
</dbReference>
<dbReference type="SUPFAM" id="SSF55120">
    <property type="entry name" value="Pseudouridine synthase"/>
    <property type="match status" value="1"/>
</dbReference>
<name>A0A2P2I6V8_9CRUS</name>
<feature type="domain" description="Pus10-like C-terminal" evidence="9">
    <location>
        <begin position="341"/>
        <end position="574"/>
    </location>
</feature>
<dbReference type="EC" id="5.4.99.25" evidence="2"/>
<evidence type="ECO:0000256" key="1">
    <source>
        <dbReference type="ARBA" id="ARBA00009652"/>
    </source>
</evidence>
<dbReference type="PANTHER" id="PTHR21568:SF0">
    <property type="entry name" value="TRNA PSEUDOURIDINE SYNTHASE PUS10"/>
    <property type="match status" value="1"/>
</dbReference>
<evidence type="ECO:0000313" key="11">
    <source>
        <dbReference type="EMBL" id="LAC23690.1"/>
    </source>
</evidence>
<evidence type="ECO:0000259" key="9">
    <source>
        <dbReference type="Pfam" id="PF21238"/>
    </source>
</evidence>
<dbReference type="GO" id="GO:0003723">
    <property type="term" value="F:RNA binding"/>
    <property type="evidence" value="ECO:0007669"/>
    <property type="project" value="InterPro"/>
</dbReference>
<evidence type="ECO:0000259" key="8">
    <source>
        <dbReference type="Pfam" id="PF21237"/>
    </source>
</evidence>
<dbReference type="InterPro" id="IPR020103">
    <property type="entry name" value="PsdUridine_synth_cat_dom_sf"/>
</dbReference>
<keyword evidence="3" id="KW-0819">tRNA processing</keyword>
<comment type="similarity">
    <text evidence="1">Belongs to the pseudouridine synthase Pus10 family.</text>
</comment>
<dbReference type="Gene3D" id="3.30.70.3190">
    <property type="match status" value="1"/>
</dbReference>
<dbReference type="Gene3D" id="3.30.70.2510">
    <property type="match status" value="1"/>
</dbReference>
<protein>
    <recommendedName>
        <fullName evidence="2">tRNA pseudouridine(55) synthase</fullName>
        <ecNumber evidence="2">5.4.99.25</ecNumber>
    </recommendedName>
    <alternativeName>
        <fullName evidence="7">tRNA pseudouridine 55 synthase</fullName>
    </alternativeName>
    <alternativeName>
        <fullName evidence="5">tRNA pseudouridylate synthase</fullName>
    </alternativeName>
    <alternativeName>
        <fullName evidence="6">tRNA-uridine isomerase</fullName>
    </alternativeName>
</protein>
<dbReference type="PANTHER" id="PTHR21568">
    <property type="entry name" value="TRNA PSEUDOURIDINE SYNTHASE PUS10"/>
    <property type="match status" value="1"/>
</dbReference>
<dbReference type="InterPro" id="IPR039894">
    <property type="entry name" value="Pus10-like"/>
</dbReference>
<evidence type="ECO:0000256" key="3">
    <source>
        <dbReference type="ARBA" id="ARBA00022694"/>
    </source>
</evidence>
<reference evidence="11" key="1">
    <citation type="submission" date="2017-11" db="EMBL/GenBank/DDBJ databases">
        <title>The sensing device of the deep-sea amphipod.</title>
        <authorList>
            <person name="Kobayashi H."/>
            <person name="Nagahama T."/>
            <person name="Arai W."/>
            <person name="Sasagawa Y."/>
            <person name="Umeda M."/>
            <person name="Hayashi T."/>
            <person name="Nikaido I."/>
            <person name="Watanabe H."/>
            <person name="Oguri K."/>
            <person name="Kitazato H."/>
            <person name="Fujioka K."/>
            <person name="Kido Y."/>
            <person name="Takami H."/>
        </authorList>
    </citation>
    <scope>NUCLEOTIDE SEQUENCE</scope>
    <source>
        <tissue evidence="11">Whole body</tissue>
    </source>
</reference>
<evidence type="ECO:0000256" key="7">
    <source>
        <dbReference type="ARBA" id="ARBA00083669"/>
    </source>
</evidence>
<proteinExistence type="evidence at transcript level"/>
<dbReference type="EMBL" id="IACF01004145">
    <property type="protein sequence ID" value="LAB69739.1"/>
    <property type="molecule type" value="mRNA"/>
</dbReference>
<evidence type="ECO:0000313" key="10">
    <source>
        <dbReference type="EMBL" id="LAB69739.1"/>
    </source>
</evidence>
<evidence type="ECO:0000256" key="5">
    <source>
        <dbReference type="ARBA" id="ARBA00075270"/>
    </source>
</evidence>
<dbReference type="GO" id="GO:0160148">
    <property type="term" value="F:tRNA pseudouridine(55) synthase activity"/>
    <property type="evidence" value="ECO:0007669"/>
    <property type="project" value="UniProtKB-EC"/>
</dbReference>
<dbReference type="NCBIfam" id="TIGR01213">
    <property type="entry name" value="pseudo_Pus10arc"/>
    <property type="match status" value="1"/>
</dbReference>
<evidence type="ECO:0000256" key="6">
    <source>
        <dbReference type="ARBA" id="ARBA00079393"/>
    </source>
</evidence>
<dbReference type="FunFam" id="3.30.70.3190:FF:000001">
    <property type="entry name" value="tRNA pseudouridine synthase Pus10"/>
    <property type="match status" value="1"/>
</dbReference>
<dbReference type="InterPro" id="IPR048741">
    <property type="entry name" value="Pus10-like_C"/>
</dbReference>
<feature type="domain" description="Pus10 N-terminal eukaryotes" evidence="8">
    <location>
        <begin position="117"/>
        <end position="251"/>
    </location>
</feature>